<feature type="transmembrane region" description="Helical" evidence="6">
    <location>
        <begin position="286"/>
        <end position="309"/>
    </location>
</feature>
<dbReference type="Proteomes" id="UP000664521">
    <property type="component" value="Unassembled WGS sequence"/>
</dbReference>
<feature type="transmembrane region" description="Helical" evidence="6">
    <location>
        <begin position="134"/>
        <end position="156"/>
    </location>
</feature>
<feature type="transmembrane region" description="Helical" evidence="6">
    <location>
        <begin position="405"/>
        <end position="423"/>
    </location>
</feature>
<keyword evidence="2 6" id="KW-0812">Transmembrane</keyword>
<feature type="transmembrane region" description="Helical" evidence="6">
    <location>
        <begin position="101"/>
        <end position="122"/>
    </location>
</feature>
<feature type="region of interest" description="Disordered" evidence="5">
    <location>
        <begin position="444"/>
        <end position="467"/>
    </location>
</feature>
<dbReference type="SUPFAM" id="SSF103481">
    <property type="entry name" value="Multidrug resistance efflux transporter EmrE"/>
    <property type="match status" value="2"/>
</dbReference>
<dbReference type="EMBL" id="CAJPDS010000003">
    <property type="protein sequence ID" value="CAF9904870.1"/>
    <property type="molecule type" value="Genomic_DNA"/>
</dbReference>
<feature type="transmembrane region" description="Helical" evidence="6">
    <location>
        <begin position="321"/>
        <end position="341"/>
    </location>
</feature>
<evidence type="ECO:0000256" key="3">
    <source>
        <dbReference type="ARBA" id="ARBA00022989"/>
    </source>
</evidence>
<dbReference type="InterPro" id="IPR037185">
    <property type="entry name" value="EmrE-like"/>
</dbReference>
<sequence>MSEADGDYSKEALIALGLKEKRDGADPEGAQGFLGIPLESSSTRHSTETFAEVPAYSTGNENDSRVGRVLCNGSGRGHSSSPDPARAWNAHPVTFWSRNKGLVLVVLAQAFGALMSLTTRLLETEGSHGSSMHPFQILFVRMFVTLLFSLVYLYWAKIPHAPFGHKDVRALLVARGVGGFFGVYGFFYSLQYLPIAEATVITFLAPTVACFACWILIREPFTRSEQIAGLVSLFGIILIARPASLLPGSLTIPPSPEGADGSIIVTNSTALTNSDTQSGVTLRQRFVAIGFALVGVCGAACAYTTLRWIGKRAHPLIPMTYYAGFCMCVSTVAIVTIPSVGFRLPSNFQEWSYLSLLGLSGFIMQLLLTAGLAHEKSSRATNMIYTQILFALAFDKLIFDTMPGGWSIIGSSLVLGSALYIAVHNGRGTRKTSVEDVETEELNLMAGSDDEDNNENSDIDNRRSTAQ</sequence>
<feature type="transmembrane region" description="Helical" evidence="6">
    <location>
        <begin position="353"/>
        <end position="373"/>
    </location>
</feature>
<dbReference type="PANTHER" id="PTHR22911:SF6">
    <property type="entry name" value="SOLUTE CARRIER FAMILY 35 MEMBER G1"/>
    <property type="match status" value="1"/>
</dbReference>
<protein>
    <recommendedName>
        <fullName evidence="7">EamA domain-containing protein</fullName>
    </recommendedName>
</protein>
<accession>A0A8H3I2K9</accession>
<evidence type="ECO:0000259" key="7">
    <source>
        <dbReference type="Pfam" id="PF00892"/>
    </source>
</evidence>
<keyword evidence="4 6" id="KW-0472">Membrane</keyword>
<proteinExistence type="predicted"/>
<evidence type="ECO:0000313" key="8">
    <source>
        <dbReference type="EMBL" id="CAF9904870.1"/>
    </source>
</evidence>
<dbReference type="AlphaFoldDB" id="A0A8H3I2K9"/>
<keyword evidence="9" id="KW-1185">Reference proteome</keyword>
<name>A0A8H3I2K9_9LECA</name>
<feature type="transmembrane region" description="Helical" evidence="6">
    <location>
        <begin position="168"/>
        <end position="187"/>
    </location>
</feature>
<feature type="domain" description="EamA" evidence="7">
    <location>
        <begin position="293"/>
        <end position="421"/>
    </location>
</feature>
<keyword evidence="3 6" id="KW-1133">Transmembrane helix</keyword>
<dbReference type="GO" id="GO:0016020">
    <property type="term" value="C:membrane"/>
    <property type="evidence" value="ECO:0007669"/>
    <property type="project" value="UniProtKB-SubCell"/>
</dbReference>
<evidence type="ECO:0000256" key="4">
    <source>
        <dbReference type="ARBA" id="ARBA00023136"/>
    </source>
</evidence>
<gene>
    <name evidence="8" type="ORF">HETSPECPRED_004809</name>
</gene>
<feature type="transmembrane region" description="Helical" evidence="6">
    <location>
        <begin position="193"/>
        <end position="215"/>
    </location>
</feature>
<evidence type="ECO:0000313" key="9">
    <source>
        <dbReference type="Proteomes" id="UP000664521"/>
    </source>
</evidence>
<evidence type="ECO:0000256" key="2">
    <source>
        <dbReference type="ARBA" id="ARBA00022692"/>
    </source>
</evidence>
<comment type="subcellular location">
    <subcellularLocation>
        <location evidence="1">Membrane</location>
        <topology evidence="1">Multi-pass membrane protein</topology>
    </subcellularLocation>
</comment>
<dbReference type="Pfam" id="PF00892">
    <property type="entry name" value="EamA"/>
    <property type="match status" value="2"/>
</dbReference>
<evidence type="ECO:0000256" key="5">
    <source>
        <dbReference type="SAM" id="MobiDB-lite"/>
    </source>
</evidence>
<dbReference type="OrthoDB" id="306876at2759"/>
<reference evidence="8" key="1">
    <citation type="submission" date="2021-03" db="EMBL/GenBank/DDBJ databases">
        <authorList>
            <person name="Tagirdzhanova G."/>
        </authorList>
    </citation>
    <scope>NUCLEOTIDE SEQUENCE</scope>
</reference>
<comment type="caution">
    <text evidence="8">The sequence shown here is derived from an EMBL/GenBank/DDBJ whole genome shotgun (WGS) entry which is preliminary data.</text>
</comment>
<organism evidence="8 9">
    <name type="scientific">Heterodermia speciosa</name>
    <dbReference type="NCBI Taxonomy" id="116794"/>
    <lineage>
        <taxon>Eukaryota</taxon>
        <taxon>Fungi</taxon>
        <taxon>Dikarya</taxon>
        <taxon>Ascomycota</taxon>
        <taxon>Pezizomycotina</taxon>
        <taxon>Lecanoromycetes</taxon>
        <taxon>OSLEUM clade</taxon>
        <taxon>Lecanoromycetidae</taxon>
        <taxon>Caliciales</taxon>
        <taxon>Physciaceae</taxon>
        <taxon>Heterodermia</taxon>
    </lineage>
</organism>
<feature type="domain" description="EamA" evidence="7">
    <location>
        <begin position="100"/>
        <end position="240"/>
    </location>
</feature>
<feature type="compositionally biased region" description="Acidic residues" evidence="5">
    <location>
        <begin position="448"/>
        <end position="458"/>
    </location>
</feature>
<dbReference type="PANTHER" id="PTHR22911">
    <property type="entry name" value="ACYL-MALONYL CONDENSING ENZYME-RELATED"/>
    <property type="match status" value="1"/>
</dbReference>
<evidence type="ECO:0000256" key="1">
    <source>
        <dbReference type="ARBA" id="ARBA00004141"/>
    </source>
</evidence>
<dbReference type="InterPro" id="IPR000620">
    <property type="entry name" value="EamA_dom"/>
</dbReference>
<evidence type="ECO:0000256" key="6">
    <source>
        <dbReference type="SAM" id="Phobius"/>
    </source>
</evidence>